<keyword evidence="3 7" id="KW-0963">Cytoplasm</keyword>
<dbReference type="NCBIfam" id="TIGR00087">
    <property type="entry name" value="surE"/>
    <property type="match status" value="1"/>
</dbReference>
<feature type="binding site" evidence="7">
    <location>
        <position position="8"/>
    </location>
    <ligand>
        <name>a divalent metal cation</name>
        <dbReference type="ChEBI" id="CHEBI:60240"/>
    </ligand>
</feature>
<dbReference type="PANTHER" id="PTHR30457:SF12">
    <property type="entry name" value="5'_3'-NUCLEOTIDASE SURE"/>
    <property type="match status" value="1"/>
</dbReference>
<feature type="binding site" evidence="7">
    <location>
        <position position="41"/>
    </location>
    <ligand>
        <name>a divalent metal cation</name>
        <dbReference type="ChEBI" id="CHEBI:60240"/>
    </ligand>
</feature>
<comment type="subcellular location">
    <subcellularLocation>
        <location evidence="7">Cytoplasm</location>
    </subcellularLocation>
</comment>
<evidence type="ECO:0000256" key="7">
    <source>
        <dbReference type="HAMAP-Rule" id="MF_00060"/>
    </source>
</evidence>
<dbReference type="GO" id="GO:0008254">
    <property type="term" value="F:3'-nucleotidase activity"/>
    <property type="evidence" value="ECO:0007669"/>
    <property type="project" value="TreeGrafter"/>
</dbReference>
<dbReference type="PANTHER" id="PTHR30457">
    <property type="entry name" value="5'-NUCLEOTIDASE SURE"/>
    <property type="match status" value="1"/>
</dbReference>
<dbReference type="EMBL" id="JQ844220">
    <property type="protein sequence ID" value="AGS53067.1"/>
    <property type="molecule type" value="Genomic_DNA"/>
</dbReference>
<evidence type="ECO:0000256" key="6">
    <source>
        <dbReference type="ARBA" id="ARBA00022801"/>
    </source>
</evidence>
<comment type="catalytic activity">
    <reaction evidence="1 7">
        <text>a ribonucleoside 5'-phosphate + H2O = a ribonucleoside + phosphate</text>
        <dbReference type="Rhea" id="RHEA:12484"/>
        <dbReference type="ChEBI" id="CHEBI:15377"/>
        <dbReference type="ChEBI" id="CHEBI:18254"/>
        <dbReference type="ChEBI" id="CHEBI:43474"/>
        <dbReference type="ChEBI" id="CHEBI:58043"/>
        <dbReference type="EC" id="3.1.3.5"/>
    </reaction>
</comment>
<dbReference type="InterPro" id="IPR030048">
    <property type="entry name" value="SurE"/>
</dbReference>
<comment type="cofactor">
    <cofactor evidence="7">
        <name>a divalent metal cation</name>
        <dbReference type="ChEBI" id="CHEBI:60240"/>
    </cofactor>
    <text evidence="7">Binds 1 divalent metal cation per subunit.</text>
</comment>
<dbReference type="HAMAP" id="MF_00060">
    <property type="entry name" value="SurE"/>
    <property type="match status" value="1"/>
</dbReference>
<comment type="similarity">
    <text evidence="2 7">Belongs to the SurE nucleotidase family.</text>
</comment>
<dbReference type="GO" id="GO:0005737">
    <property type="term" value="C:cytoplasm"/>
    <property type="evidence" value="ECO:0007669"/>
    <property type="project" value="UniProtKB-SubCell"/>
</dbReference>
<reference evidence="9" key="1">
    <citation type="submission" date="2012-03" db="EMBL/GenBank/DDBJ databases">
        <title>Functional metagenomics reveals considerable lignocellulase gene clusters in the gut microbiome of a wood-feeding higher termite.</title>
        <authorList>
            <person name="Liu N."/>
        </authorList>
    </citation>
    <scope>NUCLEOTIDE SEQUENCE</scope>
</reference>
<dbReference type="GO" id="GO:0004309">
    <property type="term" value="F:exopolyphosphatase activity"/>
    <property type="evidence" value="ECO:0007669"/>
    <property type="project" value="TreeGrafter"/>
</dbReference>
<evidence type="ECO:0000259" key="8">
    <source>
        <dbReference type="Pfam" id="PF01975"/>
    </source>
</evidence>
<proteinExistence type="inferred from homology"/>
<dbReference type="InterPro" id="IPR002828">
    <property type="entry name" value="SurE-like_Pase/nucleotidase"/>
</dbReference>
<evidence type="ECO:0000256" key="1">
    <source>
        <dbReference type="ARBA" id="ARBA00000815"/>
    </source>
</evidence>
<dbReference type="GO" id="GO:0008253">
    <property type="term" value="F:5'-nucleotidase activity"/>
    <property type="evidence" value="ECO:0007669"/>
    <property type="project" value="UniProtKB-UniRule"/>
</dbReference>
<protein>
    <recommendedName>
        <fullName evidence="7">5'-nucleotidase SurE</fullName>
        <ecNumber evidence="7">3.1.3.5</ecNumber>
    </recommendedName>
    <alternativeName>
        <fullName evidence="7">Nucleoside 5'-monophosphate phosphohydrolase</fullName>
    </alternativeName>
</protein>
<dbReference type="GO" id="GO:0000166">
    <property type="term" value="F:nucleotide binding"/>
    <property type="evidence" value="ECO:0007669"/>
    <property type="project" value="UniProtKB-KW"/>
</dbReference>
<evidence type="ECO:0000313" key="9">
    <source>
        <dbReference type="EMBL" id="AGS53067.1"/>
    </source>
</evidence>
<name>A0A806KEJ4_9BACT</name>
<organism evidence="9">
    <name type="scientific">uncultured bacterium contig00033</name>
    <dbReference type="NCBI Taxonomy" id="1181522"/>
    <lineage>
        <taxon>Bacteria</taxon>
        <taxon>environmental samples</taxon>
    </lineage>
</organism>
<evidence type="ECO:0000256" key="5">
    <source>
        <dbReference type="ARBA" id="ARBA00022741"/>
    </source>
</evidence>
<keyword evidence="5 7" id="KW-0547">Nucleotide-binding</keyword>
<keyword evidence="4 7" id="KW-0479">Metal-binding</keyword>
<feature type="binding site" evidence="7">
    <location>
        <position position="94"/>
    </location>
    <ligand>
        <name>a divalent metal cation</name>
        <dbReference type="ChEBI" id="CHEBI:60240"/>
    </ligand>
</feature>
<keyword evidence="6 7" id="KW-0378">Hydrolase</keyword>
<dbReference type="Gene3D" id="3.40.1210.10">
    <property type="entry name" value="Survival protein SurE-like phosphatase/nucleotidase"/>
    <property type="match status" value="1"/>
</dbReference>
<evidence type="ECO:0000256" key="4">
    <source>
        <dbReference type="ARBA" id="ARBA00022723"/>
    </source>
</evidence>
<accession>A0A806KEJ4</accession>
<dbReference type="InterPro" id="IPR036523">
    <property type="entry name" value="SurE-like_sf"/>
</dbReference>
<dbReference type="GO" id="GO:0046872">
    <property type="term" value="F:metal ion binding"/>
    <property type="evidence" value="ECO:0007669"/>
    <property type="project" value="UniProtKB-UniRule"/>
</dbReference>
<dbReference type="Pfam" id="PF01975">
    <property type="entry name" value="SurE"/>
    <property type="match status" value="1"/>
</dbReference>
<dbReference type="SUPFAM" id="SSF64167">
    <property type="entry name" value="SurE-like"/>
    <property type="match status" value="1"/>
</dbReference>
<feature type="domain" description="Survival protein SurE-like phosphatase/nucleotidase" evidence="8">
    <location>
        <begin position="3"/>
        <end position="170"/>
    </location>
</feature>
<evidence type="ECO:0000256" key="2">
    <source>
        <dbReference type="ARBA" id="ARBA00011062"/>
    </source>
</evidence>
<evidence type="ECO:0000256" key="3">
    <source>
        <dbReference type="ARBA" id="ARBA00022490"/>
    </source>
</evidence>
<gene>
    <name evidence="7" type="primary">surE</name>
</gene>
<feature type="binding site" evidence="7">
    <location>
        <position position="9"/>
    </location>
    <ligand>
        <name>a divalent metal cation</name>
        <dbReference type="ChEBI" id="CHEBI:60240"/>
    </ligand>
</feature>
<dbReference type="AlphaFoldDB" id="A0A806KEJ4"/>
<dbReference type="EC" id="3.1.3.5" evidence="7"/>
<comment type="function">
    <text evidence="7">Nucleotidase that shows phosphatase activity on nucleoside 5'-monophosphates.</text>
</comment>
<sequence>MNILLTNDDGVDSPGLLILADALKARSRHRVFILAPDSDRSGVSHGLSILRQPLKLAEKRKDVWHCAGLPADCALISILGGFPCRPDLVIAGINAGCNIGNDIIYSGTCAAARQAVLLGVPGIALSLSERGGAFLWESAAAWAAEHLEDFLSLWREDVFINVNIPNVPSPAGMANTWPALKNYNDAVSAYDDPDGSKVFSLAMGRETAEDEGGSDYDVIAKNLVSASPVCVYPVVRRDLCAGVPDYAAAGERRIKKISPQGFSLCPTIVSI</sequence>